<name>A0A8J7LUW2_9BACT</name>
<dbReference type="RefSeq" id="WP_199383997.1">
    <property type="nucleotide sequence ID" value="NZ_JAEMHM010000007.1"/>
</dbReference>
<sequence length="148" mass="16950">METMEHLLQRKEEGRGFYHRMGAQSGSAGIRKFFGMLAEDEMRQERVLLALRRGTLPDLEDFVTLDEAKGILRRLSLHQPYYIPEEGDLQRLATAMEFEARCAQICREIAAADGDGCRKELFLSIAAEEEVHFTLLEQMREVVGRSLC</sequence>
<dbReference type="AlphaFoldDB" id="A0A8J7LUW2"/>
<comment type="caution">
    <text evidence="1">The sequence shown here is derived from an EMBL/GenBank/DDBJ whole genome shotgun (WGS) entry which is preliminary data.</text>
</comment>
<keyword evidence="2" id="KW-1185">Reference proteome</keyword>
<protein>
    <submittedName>
        <fullName evidence="1">Ferritin</fullName>
    </submittedName>
</protein>
<reference evidence="1" key="1">
    <citation type="submission" date="2020-12" db="EMBL/GenBank/DDBJ databases">
        <title>Geomonas sp. Red875, isolated from river sediment.</title>
        <authorList>
            <person name="Xu Z."/>
            <person name="Zhang Z."/>
            <person name="Masuda Y."/>
            <person name="Itoh H."/>
            <person name="Senoo K."/>
        </authorList>
    </citation>
    <scope>NUCLEOTIDE SEQUENCE</scope>
    <source>
        <strain evidence="1">Red875</strain>
    </source>
</reference>
<evidence type="ECO:0000313" key="2">
    <source>
        <dbReference type="Proteomes" id="UP000636888"/>
    </source>
</evidence>
<dbReference type="SUPFAM" id="SSF47240">
    <property type="entry name" value="Ferritin-like"/>
    <property type="match status" value="1"/>
</dbReference>
<gene>
    <name evidence="1" type="ORF">JFN93_10380</name>
</gene>
<evidence type="ECO:0000313" key="1">
    <source>
        <dbReference type="EMBL" id="MBJ6725114.1"/>
    </source>
</evidence>
<dbReference type="Gene3D" id="1.20.1260.10">
    <property type="match status" value="1"/>
</dbReference>
<dbReference type="InterPro" id="IPR009078">
    <property type="entry name" value="Ferritin-like_SF"/>
</dbReference>
<proteinExistence type="predicted"/>
<dbReference type="EMBL" id="JAEMHM010000007">
    <property type="protein sequence ID" value="MBJ6725114.1"/>
    <property type="molecule type" value="Genomic_DNA"/>
</dbReference>
<dbReference type="InterPro" id="IPR012347">
    <property type="entry name" value="Ferritin-like"/>
</dbReference>
<accession>A0A8J7LUW2</accession>
<organism evidence="1 2">
    <name type="scientific">Geomesophilobacter sediminis</name>
    <dbReference type="NCBI Taxonomy" id="2798584"/>
    <lineage>
        <taxon>Bacteria</taxon>
        <taxon>Pseudomonadati</taxon>
        <taxon>Thermodesulfobacteriota</taxon>
        <taxon>Desulfuromonadia</taxon>
        <taxon>Geobacterales</taxon>
        <taxon>Geobacteraceae</taxon>
        <taxon>Geomesophilobacter</taxon>
    </lineage>
</organism>
<dbReference type="Proteomes" id="UP000636888">
    <property type="component" value="Unassembled WGS sequence"/>
</dbReference>